<organism evidence="1 2">
    <name type="scientific">Herminiimonas arsenicoxydans</name>
    <dbReference type="NCBI Taxonomy" id="204773"/>
    <lineage>
        <taxon>Bacteria</taxon>
        <taxon>Pseudomonadati</taxon>
        <taxon>Pseudomonadota</taxon>
        <taxon>Betaproteobacteria</taxon>
        <taxon>Burkholderiales</taxon>
        <taxon>Oxalobacteraceae</taxon>
        <taxon>Herminiimonas</taxon>
    </lineage>
</organism>
<dbReference type="EMBL" id="CU207211">
    <property type="protein sequence ID" value="CAL60328.1"/>
    <property type="molecule type" value="Genomic_DNA"/>
</dbReference>
<evidence type="ECO:0000313" key="2">
    <source>
        <dbReference type="Proteomes" id="UP000006697"/>
    </source>
</evidence>
<dbReference type="HOGENOM" id="CLU_2879756_0_0_4"/>
<dbReference type="Proteomes" id="UP000006697">
    <property type="component" value="Chromosome"/>
</dbReference>
<proteinExistence type="predicted"/>
<evidence type="ECO:0000313" key="1">
    <source>
        <dbReference type="EMBL" id="CAL60328.1"/>
    </source>
</evidence>
<reference evidence="1 2" key="1">
    <citation type="journal article" date="2007" name="PLoS Genet.">
        <title>A tale of two oxidation states: bacterial colonization of arsenic-rich environments.</title>
        <authorList>
            <person name="Muller D."/>
            <person name="Medigue C."/>
            <person name="Koechler S."/>
            <person name="Barbe V."/>
            <person name="Barakat M."/>
            <person name="Talla E."/>
            <person name="Bonnefoy V."/>
            <person name="Krin E."/>
            <person name="Arsene-Ploetze F."/>
            <person name="Carapito C."/>
            <person name="Chandler M."/>
            <person name="Cournoyer B."/>
            <person name="Cruveiller S."/>
            <person name="Dossat C."/>
            <person name="Duval S."/>
            <person name="Heymann M."/>
            <person name="Leize E."/>
            <person name="Lieutaud A."/>
            <person name="Lievremont D."/>
            <person name="Makita Y."/>
            <person name="Mangenot S."/>
            <person name="Nitschke W."/>
            <person name="Ortet P."/>
            <person name="Perdrial N."/>
            <person name="Schoepp B."/>
            <person name="Siguier N."/>
            <person name="Simeonova D.D."/>
            <person name="Rouy Z."/>
            <person name="Segurens B."/>
            <person name="Turlin E."/>
            <person name="Vallenet D."/>
            <person name="Van Dorsselaer A."/>
            <person name="Weiss S."/>
            <person name="Weissenbach J."/>
            <person name="Lett M.C."/>
            <person name="Danchin A."/>
            <person name="Bertin P.N."/>
        </authorList>
    </citation>
    <scope>NUCLEOTIDE SEQUENCE [LARGE SCALE GENOMIC DNA]</scope>
    <source>
        <strain evidence="2">ULPAs1</strain>
    </source>
</reference>
<accession>A4G1E1</accession>
<dbReference type="STRING" id="204773.HEAR0092"/>
<dbReference type="AlphaFoldDB" id="A4G1E1"/>
<protein>
    <submittedName>
        <fullName evidence="1">Uncharacterized protein</fullName>
    </submittedName>
</protein>
<dbReference type="KEGG" id="har:HEAR0092"/>
<gene>
    <name evidence="1" type="ordered locus">HEAR0092</name>
</gene>
<name>A4G1E1_HERAR</name>
<keyword evidence="2" id="KW-1185">Reference proteome</keyword>
<sequence>MQPKAAECIPVLVECGLCSRLPVKSSMRISTHDWLMPIWVWPGFFEGREYRRDEIMDNVKLGA</sequence>